<dbReference type="Proteomes" id="UP001139981">
    <property type="component" value="Unassembled WGS sequence"/>
</dbReference>
<sequence length="140" mass="16839">MLQSLPKQVVDRIVEYCYDRQLQSFHPKFFRVYQEFYEYTRLCHRLREAALPYLTSRLIFERYNLAVEGVSKQTLTHEELKAAKKETPVIRWMTNMPRVIAHGTTHVNELVISTYDRYPDPDDILAILREHKFDQFKWTG</sequence>
<dbReference type="EMBL" id="JANBVB010003330">
    <property type="protein sequence ID" value="KAJ2879358.1"/>
    <property type="molecule type" value="Genomic_DNA"/>
</dbReference>
<proteinExistence type="predicted"/>
<feature type="non-terminal residue" evidence="1">
    <location>
        <position position="140"/>
    </location>
</feature>
<keyword evidence="2" id="KW-1185">Reference proteome</keyword>
<comment type="caution">
    <text evidence="1">The sequence shown here is derived from an EMBL/GenBank/DDBJ whole genome shotgun (WGS) entry which is preliminary data.</text>
</comment>
<organism evidence="1 2">
    <name type="scientific">Coemansia aciculifera</name>
    <dbReference type="NCBI Taxonomy" id="417176"/>
    <lineage>
        <taxon>Eukaryota</taxon>
        <taxon>Fungi</taxon>
        <taxon>Fungi incertae sedis</taxon>
        <taxon>Zoopagomycota</taxon>
        <taxon>Kickxellomycotina</taxon>
        <taxon>Kickxellomycetes</taxon>
        <taxon>Kickxellales</taxon>
        <taxon>Kickxellaceae</taxon>
        <taxon>Coemansia</taxon>
    </lineage>
</organism>
<reference evidence="1" key="1">
    <citation type="submission" date="2022-07" db="EMBL/GenBank/DDBJ databases">
        <title>Phylogenomic reconstructions and comparative analyses of Kickxellomycotina fungi.</title>
        <authorList>
            <person name="Reynolds N.K."/>
            <person name="Stajich J.E."/>
            <person name="Barry K."/>
            <person name="Grigoriev I.V."/>
            <person name="Crous P."/>
            <person name="Smith M.E."/>
        </authorList>
    </citation>
    <scope>NUCLEOTIDE SEQUENCE</scope>
    <source>
        <strain evidence="1">CBS 190363</strain>
    </source>
</reference>
<name>A0ACC1LTP3_9FUNG</name>
<gene>
    <name evidence="1" type="ORF">IWW38_006132</name>
</gene>
<evidence type="ECO:0000313" key="1">
    <source>
        <dbReference type="EMBL" id="KAJ2879358.1"/>
    </source>
</evidence>
<evidence type="ECO:0000313" key="2">
    <source>
        <dbReference type="Proteomes" id="UP001139981"/>
    </source>
</evidence>
<protein>
    <submittedName>
        <fullName evidence="1">Uncharacterized protein</fullName>
    </submittedName>
</protein>
<accession>A0ACC1LTP3</accession>